<organism evidence="1 2">
    <name type="scientific">Candidatus Cryosericum terrychapinii</name>
    <dbReference type="NCBI Taxonomy" id="2290919"/>
    <lineage>
        <taxon>Bacteria</taxon>
        <taxon>Pseudomonadati</taxon>
        <taxon>Caldisericota/Cryosericota group</taxon>
        <taxon>Candidatus Cryosericota</taxon>
        <taxon>Candidatus Cryosericia</taxon>
        <taxon>Candidatus Cryosericales</taxon>
        <taxon>Candidatus Cryosericaceae</taxon>
        <taxon>Candidatus Cryosericum</taxon>
    </lineage>
</organism>
<evidence type="ECO:0000313" key="1">
    <source>
        <dbReference type="EMBL" id="RIE06462.1"/>
    </source>
</evidence>
<gene>
    <name evidence="1" type="ORF">SMC7_02315</name>
</gene>
<sequence>MVEGCRMENVLNDSYSIATMTETVPENCRAGDPRWQDPAEARRWHGGDVIRYLADFCRVLGKVRWYGSSWTEGRYLHVNVDGSMADVFRND</sequence>
<keyword evidence="2" id="KW-1185">Reference proteome</keyword>
<comment type="caution">
    <text evidence="1">The sequence shown here is derived from an EMBL/GenBank/DDBJ whole genome shotgun (WGS) entry which is preliminary data.</text>
</comment>
<dbReference type="Proteomes" id="UP000266328">
    <property type="component" value="Unassembled WGS sequence"/>
</dbReference>
<accession>A0A398CUW9</accession>
<dbReference type="AlphaFoldDB" id="A0A398CUW9"/>
<evidence type="ECO:0000313" key="2">
    <source>
        <dbReference type="Proteomes" id="UP000266328"/>
    </source>
</evidence>
<protein>
    <submittedName>
        <fullName evidence="1">Uncharacterized protein</fullName>
    </submittedName>
</protein>
<reference evidence="1 2" key="1">
    <citation type="submission" date="2018-09" db="EMBL/GenBank/DDBJ databases">
        <title>Discovery and Ecogenomic Context for Candidatus Cryosericales, a Global Caldiserica Order Active in Thawing Permafrost.</title>
        <authorList>
            <person name="Martinez M.A."/>
            <person name="Woodcroft B.J."/>
            <person name="Ignacio Espinoza J.C."/>
            <person name="Zayed A."/>
            <person name="Singleton C.M."/>
            <person name="Boyd J."/>
            <person name="Li Y.-F."/>
            <person name="Purvine S."/>
            <person name="Maughan H."/>
            <person name="Hodgkins S.B."/>
            <person name="Anderson D."/>
            <person name="Sederholm M."/>
            <person name="Temperton B."/>
            <person name="Saleska S.R."/>
            <person name="Tyson G.W."/>
            <person name="Rich V.I."/>
        </authorList>
    </citation>
    <scope>NUCLEOTIDE SEQUENCE [LARGE SCALE GENOMIC DNA]</scope>
    <source>
        <strain evidence="1 2">SMC7</strain>
    </source>
</reference>
<name>A0A398CUW9_9BACT</name>
<dbReference type="EMBL" id="QXIS01000012">
    <property type="protein sequence ID" value="RIE06462.1"/>
    <property type="molecule type" value="Genomic_DNA"/>
</dbReference>
<proteinExistence type="predicted"/>